<dbReference type="RefSeq" id="WP_170202570.1">
    <property type="nucleotide sequence ID" value="NZ_CP051685.1"/>
</dbReference>
<dbReference type="EMBL" id="CP051685">
    <property type="protein sequence ID" value="QJE00538.1"/>
    <property type="molecule type" value="Genomic_DNA"/>
</dbReference>
<feature type="domain" description="PaaD zinc beta ribbon" evidence="2">
    <location>
        <begin position="141"/>
        <end position="182"/>
    </location>
</feature>
<keyword evidence="4" id="KW-1185">Reference proteome</keyword>
<dbReference type="InterPro" id="IPR052339">
    <property type="entry name" value="Fe-S_Maturation_MIP18"/>
</dbReference>
<dbReference type="Proteomes" id="UP000502415">
    <property type="component" value="Chromosome"/>
</dbReference>
<dbReference type="AlphaFoldDB" id="A0A7Z2ZSH9"/>
<evidence type="ECO:0000313" key="4">
    <source>
        <dbReference type="Proteomes" id="UP000502415"/>
    </source>
</evidence>
<dbReference type="NCBIfam" id="TIGR02159">
    <property type="entry name" value="PA_CoA_Oxy4"/>
    <property type="match status" value="1"/>
</dbReference>
<evidence type="ECO:0000259" key="2">
    <source>
        <dbReference type="Pfam" id="PF23451"/>
    </source>
</evidence>
<accession>A0A7Z2ZSH9</accession>
<organism evidence="3 4">
    <name type="scientific">Massilia forsythiae</name>
    <dbReference type="NCBI Taxonomy" id="2728020"/>
    <lineage>
        <taxon>Bacteria</taxon>
        <taxon>Pseudomonadati</taxon>
        <taxon>Pseudomonadota</taxon>
        <taxon>Betaproteobacteria</taxon>
        <taxon>Burkholderiales</taxon>
        <taxon>Oxalobacteraceae</taxon>
        <taxon>Telluria group</taxon>
        <taxon>Massilia</taxon>
    </lineage>
</organism>
<feature type="domain" description="MIP18 family-like" evidence="1">
    <location>
        <begin position="19"/>
        <end position="83"/>
    </location>
</feature>
<name>A0A7Z2ZSH9_9BURK</name>
<dbReference type="InterPro" id="IPR034904">
    <property type="entry name" value="FSCA_dom_sf"/>
</dbReference>
<dbReference type="SUPFAM" id="SSF117916">
    <property type="entry name" value="Fe-S cluster assembly (FSCA) domain-like"/>
    <property type="match status" value="1"/>
</dbReference>
<dbReference type="Pfam" id="PF01883">
    <property type="entry name" value="FeS_assembly_P"/>
    <property type="match status" value="1"/>
</dbReference>
<dbReference type="KEGG" id="mfy:HH212_11325"/>
<sequence>MDTPAIVPVTAPAPAVTPEQVWDWLGQVPDPEIPVISVVDLGIVRAVVFDAAAGEWVVTITPTYSGCPAMAVIAEDVQAALKAHGLARVRIDSRLSPAWTTDWMSDAGRAALKGYGIAPPVQQVIDISGLANGVGRHAIRAPQVACPHCGSNHTRLTSQFGSTPCKALYQCLDCREPFDYFKCH</sequence>
<dbReference type="PANTHER" id="PTHR42831:SF3">
    <property type="entry name" value="1,2-PHENYLACETYL-COA EPOXIDASE, SUBUNIT D-RELATED"/>
    <property type="match status" value="1"/>
</dbReference>
<protein>
    <submittedName>
        <fullName evidence="3">Phenylacetate-CoA oxygenase subunit PaaJ</fullName>
    </submittedName>
</protein>
<dbReference type="Pfam" id="PF23451">
    <property type="entry name" value="Zn_ribbon_PaaD"/>
    <property type="match status" value="1"/>
</dbReference>
<dbReference type="PANTHER" id="PTHR42831">
    <property type="entry name" value="FE-S PROTEIN MATURATION AUXILIARY FACTOR YITW"/>
    <property type="match status" value="1"/>
</dbReference>
<reference evidence="3 4" key="1">
    <citation type="submission" date="2020-04" db="EMBL/GenBank/DDBJ databases">
        <title>Genome sequencing of novel species.</title>
        <authorList>
            <person name="Heo J."/>
            <person name="Kim S.-J."/>
            <person name="Kim J.-S."/>
            <person name="Hong S.-B."/>
            <person name="Kwon S.-W."/>
        </authorList>
    </citation>
    <scope>NUCLEOTIDE SEQUENCE [LARGE SCALE GENOMIC DNA]</scope>
    <source>
        <strain evidence="3 4">GN2-R2</strain>
    </source>
</reference>
<dbReference type="Gene3D" id="3.30.300.130">
    <property type="entry name" value="Fe-S cluster assembly (FSCA)"/>
    <property type="match status" value="1"/>
</dbReference>
<dbReference type="InterPro" id="IPR011883">
    <property type="entry name" value="PaaD-like"/>
</dbReference>
<evidence type="ECO:0000313" key="3">
    <source>
        <dbReference type="EMBL" id="QJE00538.1"/>
    </source>
</evidence>
<evidence type="ECO:0000259" key="1">
    <source>
        <dbReference type="Pfam" id="PF01883"/>
    </source>
</evidence>
<dbReference type="InterPro" id="IPR056572">
    <property type="entry name" value="Zn_ribbon_PaaD"/>
</dbReference>
<gene>
    <name evidence="3" type="primary">paaJ</name>
    <name evidence="3" type="ORF">HH212_11325</name>
</gene>
<dbReference type="InterPro" id="IPR002744">
    <property type="entry name" value="MIP18-like"/>
</dbReference>
<proteinExistence type="predicted"/>